<dbReference type="Pfam" id="PF00005">
    <property type="entry name" value="ABC_tran"/>
    <property type="match status" value="1"/>
</dbReference>
<evidence type="ECO:0000313" key="5">
    <source>
        <dbReference type="Proteomes" id="UP000595897"/>
    </source>
</evidence>
<protein>
    <submittedName>
        <fullName evidence="4">Bacitracin ABC transporter ATP-binding protein</fullName>
    </submittedName>
</protein>
<dbReference type="Gene3D" id="3.40.50.300">
    <property type="entry name" value="P-loop containing nucleotide triphosphate hydrolases"/>
    <property type="match status" value="1"/>
</dbReference>
<dbReference type="Proteomes" id="UP000595897">
    <property type="component" value="Chromosome"/>
</dbReference>
<reference evidence="4 5" key="1">
    <citation type="submission" date="2020-11" db="EMBL/GenBank/DDBJ databases">
        <title>Draft genome sequencing of a Lachnospiraceae strain isolated from anoxic soil subjected to BSD treatment.</title>
        <authorList>
            <person name="Uek A."/>
            <person name="Tonouchi A."/>
        </authorList>
    </citation>
    <scope>NUCLEOTIDE SEQUENCE [LARGE SCALE GENOMIC DNA]</scope>
    <source>
        <strain evidence="4 5">TB5</strain>
    </source>
</reference>
<feature type="domain" description="ABC transporter" evidence="3">
    <location>
        <begin position="4"/>
        <end position="98"/>
    </location>
</feature>
<evidence type="ECO:0000313" key="4">
    <source>
        <dbReference type="EMBL" id="BCN29256.1"/>
    </source>
</evidence>
<sequence>MFGKNIQTQKKHLLPSIGVLLDPPAVYTNLTVEDNLRVLEMIRPKQKRNMADDMMEQLGISRYKSKKANTLDADQKKRLGLAIALLHDPEILILDEPFRGFDFNGMKEVSRLLKNLCDEYGKTILLSSHTLSEVENVADCIGYMEQGNLIEEIFTKDKEEINRQYIYLVVDHVSNIIPIIERDLDIHNFHVVNDNSLKIFDLSKDSGEINTCLNRNGVIVKEIYMHKGSLQEYLNEIGRR</sequence>
<dbReference type="GO" id="GO:0016887">
    <property type="term" value="F:ATP hydrolysis activity"/>
    <property type="evidence" value="ECO:0007669"/>
    <property type="project" value="InterPro"/>
</dbReference>
<dbReference type="InterPro" id="IPR003439">
    <property type="entry name" value="ABC_transporter-like_ATP-bd"/>
</dbReference>
<keyword evidence="5" id="KW-1185">Reference proteome</keyword>
<dbReference type="PANTHER" id="PTHR43335">
    <property type="entry name" value="ABC TRANSPORTER, ATP-BINDING PROTEIN"/>
    <property type="match status" value="1"/>
</dbReference>
<evidence type="ECO:0000256" key="2">
    <source>
        <dbReference type="ARBA" id="ARBA00022448"/>
    </source>
</evidence>
<dbReference type="GO" id="GO:0005524">
    <property type="term" value="F:ATP binding"/>
    <property type="evidence" value="ECO:0007669"/>
    <property type="project" value="UniProtKB-KW"/>
</dbReference>
<keyword evidence="4" id="KW-0547">Nucleotide-binding</keyword>
<gene>
    <name evidence="4" type="ORF">bsdtb5_05510</name>
</gene>
<dbReference type="KEGG" id="ahb:bsdtb5_05510"/>
<dbReference type="AlphaFoldDB" id="A0A7R7IBX5"/>
<evidence type="ECO:0000259" key="3">
    <source>
        <dbReference type="Pfam" id="PF00005"/>
    </source>
</evidence>
<dbReference type="PANTHER" id="PTHR43335:SF8">
    <property type="entry name" value="ABC TRANSPORTER, ATP-BINDING PROTEIN"/>
    <property type="match status" value="1"/>
</dbReference>
<keyword evidence="2" id="KW-0813">Transport</keyword>
<organism evidence="4 5">
    <name type="scientific">Anaeromicropila herbilytica</name>
    <dbReference type="NCBI Taxonomy" id="2785025"/>
    <lineage>
        <taxon>Bacteria</taxon>
        <taxon>Bacillati</taxon>
        <taxon>Bacillota</taxon>
        <taxon>Clostridia</taxon>
        <taxon>Lachnospirales</taxon>
        <taxon>Lachnospiraceae</taxon>
        <taxon>Anaeromicropila</taxon>
    </lineage>
</organism>
<dbReference type="EMBL" id="AP024169">
    <property type="protein sequence ID" value="BCN29256.1"/>
    <property type="molecule type" value="Genomic_DNA"/>
</dbReference>
<evidence type="ECO:0000256" key="1">
    <source>
        <dbReference type="ARBA" id="ARBA00005417"/>
    </source>
</evidence>
<dbReference type="SUPFAM" id="SSF52540">
    <property type="entry name" value="P-loop containing nucleoside triphosphate hydrolases"/>
    <property type="match status" value="1"/>
</dbReference>
<accession>A0A7R7IBX5</accession>
<dbReference type="InterPro" id="IPR027417">
    <property type="entry name" value="P-loop_NTPase"/>
</dbReference>
<comment type="similarity">
    <text evidence="1">Belongs to the ABC transporter superfamily.</text>
</comment>
<proteinExistence type="inferred from homology"/>
<keyword evidence="4" id="KW-0067">ATP-binding</keyword>
<name>A0A7R7IBX5_9FIRM</name>